<dbReference type="OrthoDB" id="6625457at2759"/>
<dbReference type="InterPro" id="IPR043502">
    <property type="entry name" value="DNA/RNA_pol_sf"/>
</dbReference>
<dbReference type="Proteomes" id="UP000478052">
    <property type="component" value="Unassembled WGS sequence"/>
</dbReference>
<gene>
    <name evidence="2" type="ORF">FWK35_00028983</name>
</gene>
<evidence type="ECO:0000313" key="2">
    <source>
        <dbReference type="EMBL" id="KAF0714501.1"/>
    </source>
</evidence>
<evidence type="ECO:0000313" key="3">
    <source>
        <dbReference type="Proteomes" id="UP000478052"/>
    </source>
</evidence>
<proteinExistence type="predicted"/>
<comment type="caution">
    <text evidence="2">The sequence shown here is derived from an EMBL/GenBank/DDBJ whole genome shotgun (WGS) entry which is preliminary data.</text>
</comment>
<accession>A0A6G0VZF7</accession>
<dbReference type="PROSITE" id="PS50878">
    <property type="entry name" value="RT_POL"/>
    <property type="match status" value="1"/>
</dbReference>
<dbReference type="Gene3D" id="3.30.70.270">
    <property type="match status" value="1"/>
</dbReference>
<dbReference type="InterPro" id="IPR000477">
    <property type="entry name" value="RT_dom"/>
</dbReference>
<feature type="domain" description="Reverse transcriptase" evidence="1">
    <location>
        <begin position="1"/>
        <end position="152"/>
    </location>
</feature>
<sequence>MFVDFRKAYDSIHRNSLYNIMEEFGFPKKLINLTKLSMEGVKYQVRVEIIASEAFNVETGLKQGDALSPLLFNITLEKAVRVLGISVDKYHIKVLGFADDLNIIGESLDDTVRATEALEHAAERIGLHINADKTKLIQIQTYGCEVWTTISITERRLKTFENKRRKICGPVKDPKTGQWRRKFNQALKEELKILGHVMRQNTDAVTKIVLNWKQKGKRPRGHPRKRWMDVLEIIWKILECRIEGRLCRIVISGVIW</sequence>
<dbReference type="Pfam" id="PF00078">
    <property type="entry name" value="RVT_1"/>
    <property type="match status" value="1"/>
</dbReference>
<dbReference type="GO" id="GO:0071897">
    <property type="term" value="P:DNA biosynthetic process"/>
    <property type="evidence" value="ECO:0007669"/>
    <property type="project" value="UniProtKB-ARBA"/>
</dbReference>
<dbReference type="SUPFAM" id="SSF56672">
    <property type="entry name" value="DNA/RNA polymerases"/>
    <property type="match status" value="1"/>
</dbReference>
<name>A0A6G0VZF7_APHCR</name>
<dbReference type="PANTHER" id="PTHR47027">
    <property type="entry name" value="REVERSE TRANSCRIPTASE DOMAIN-CONTAINING PROTEIN"/>
    <property type="match status" value="1"/>
</dbReference>
<dbReference type="InterPro" id="IPR043128">
    <property type="entry name" value="Rev_trsase/Diguanyl_cyclase"/>
</dbReference>
<evidence type="ECO:0000259" key="1">
    <source>
        <dbReference type="PROSITE" id="PS50878"/>
    </source>
</evidence>
<organism evidence="2 3">
    <name type="scientific">Aphis craccivora</name>
    <name type="common">Cowpea aphid</name>
    <dbReference type="NCBI Taxonomy" id="307492"/>
    <lineage>
        <taxon>Eukaryota</taxon>
        <taxon>Metazoa</taxon>
        <taxon>Ecdysozoa</taxon>
        <taxon>Arthropoda</taxon>
        <taxon>Hexapoda</taxon>
        <taxon>Insecta</taxon>
        <taxon>Pterygota</taxon>
        <taxon>Neoptera</taxon>
        <taxon>Paraneoptera</taxon>
        <taxon>Hemiptera</taxon>
        <taxon>Sternorrhyncha</taxon>
        <taxon>Aphidomorpha</taxon>
        <taxon>Aphidoidea</taxon>
        <taxon>Aphididae</taxon>
        <taxon>Aphidini</taxon>
        <taxon>Aphis</taxon>
        <taxon>Aphis</taxon>
    </lineage>
</organism>
<dbReference type="AlphaFoldDB" id="A0A6G0VZF7"/>
<dbReference type="PANTHER" id="PTHR47027:SF20">
    <property type="entry name" value="REVERSE TRANSCRIPTASE-LIKE PROTEIN WITH RNA-DIRECTED DNA POLYMERASE DOMAIN"/>
    <property type="match status" value="1"/>
</dbReference>
<protein>
    <submittedName>
        <fullName evidence="2">Ribosome biogenesis protein TSR3 isoform X1</fullName>
    </submittedName>
</protein>
<dbReference type="EMBL" id="VUJU01010391">
    <property type="protein sequence ID" value="KAF0714501.1"/>
    <property type="molecule type" value="Genomic_DNA"/>
</dbReference>
<reference evidence="2 3" key="1">
    <citation type="submission" date="2019-08" db="EMBL/GenBank/DDBJ databases">
        <title>Whole genome of Aphis craccivora.</title>
        <authorList>
            <person name="Voronova N.V."/>
            <person name="Shulinski R.S."/>
            <person name="Bandarenka Y.V."/>
            <person name="Zhorov D.G."/>
            <person name="Warner D."/>
        </authorList>
    </citation>
    <scope>NUCLEOTIDE SEQUENCE [LARGE SCALE GENOMIC DNA]</scope>
    <source>
        <strain evidence="2">180601</strain>
        <tissue evidence="2">Whole Body</tissue>
    </source>
</reference>
<keyword evidence="3" id="KW-1185">Reference proteome</keyword>